<dbReference type="WBParaSite" id="TMUE_3000012360.1">
    <property type="protein sequence ID" value="TMUE_3000012360.1"/>
    <property type="gene ID" value="WBGene00301544"/>
</dbReference>
<evidence type="ECO:0000313" key="2">
    <source>
        <dbReference type="Proteomes" id="UP000046395"/>
    </source>
</evidence>
<protein>
    <submittedName>
        <fullName evidence="3">Uncharacterized protein</fullName>
    </submittedName>
</protein>
<feature type="region of interest" description="Disordered" evidence="1">
    <location>
        <begin position="146"/>
        <end position="169"/>
    </location>
</feature>
<keyword evidence="2" id="KW-1185">Reference proteome</keyword>
<dbReference type="AlphaFoldDB" id="A0A5S6QYM7"/>
<proteinExistence type="predicted"/>
<name>A0A5S6QYM7_TRIMR</name>
<organism evidence="2 3">
    <name type="scientific">Trichuris muris</name>
    <name type="common">Mouse whipworm</name>
    <dbReference type="NCBI Taxonomy" id="70415"/>
    <lineage>
        <taxon>Eukaryota</taxon>
        <taxon>Metazoa</taxon>
        <taxon>Ecdysozoa</taxon>
        <taxon>Nematoda</taxon>
        <taxon>Enoplea</taxon>
        <taxon>Dorylaimia</taxon>
        <taxon>Trichinellida</taxon>
        <taxon>Trichuridae</taxon>
        <taxon>Trichuris</taxon>
    </lineage>
</organism>
<evidence type="ECO:0000313" key="3">
    <source>
        <dbReference type="WBParaSite" id="TMUE_3000012360.1"/>
    </source>
</evidence>
<feature type="compositionally biased region" description="Basic and acidic residues" evidence="1">
    <location>
        <begin position="146"/>
        <end position="156"/>
    </location>
</feature>
<reference evidence="3" key="1">
    <citation type="submission" date="2019-12" db="UniProtKB">
        <authorList>
            <consortium name="WormBaseParasite"/>
        </authorList>
    </citation>
    <scope>IDENTIFICATION</scope>
</reference>
<evidence type="ECO:0000256" key="1">
    <source>
        <dbReference type="SAM" id="MobiDB-lite"/>
    </source>
</evidence>
<accession>A0A5S6QYM7</accession>
<dbReference type="Proteomes" id="UP000046395">
    <property type="component" value="Unassembled WGS sequence"/>
</dbReference>
<sequence length="169" mass="19260">MTGKCYLSAGTFIAENARYYTTRHPIFPLNRPFRNLSMRHVLEQNALFGQVNFTQRNGYAKIRSARCEGTGVTRAQLEYESQRLPELLLKLAMIDHGSQVPNASPTMCPHLLHGERRTLTDLQMLQTSCSARCFGEVARKHVRNLEKRPNDEEPLRLHPTKATGMHALN</sequence>